<evidence type="ECO:0000256" key="4">
    <source>
        <dbReference type="ARBA" id="ARBA00038168"/>
    </source>
</evidence>
<dbReference type="PANTHER" id="PTHR21281:SF0">
    <property type="entry name" value="CYTOCHROME B5 DOMAIN-CONTAINING PROTEIN 1"/>
    <property type="match status" value="1"/>
</dbReference>
<keyword evidence="2" id="KW-0479">Metal-binding</keyword>
<evidence type="ECO:0000313" key="5">
    <source>
        <dbReference type="EnsemblMetazoa" id="AALB000887-PA"/>
    </source>
</evidence>
<dbReference type="Proteomes" id="UP000069272">
    <property type="component" value="Chromosome 2L"/>
</dbReference>
<protein>
    <recommendedName>
        <fullName evidence="7">Cytochrome b5 heme-binding domain-containing protein</fullName>
    </recommendedName>
</protein>
<dbReference type="OrthoDB" id="260091at2759"/>
<dbReference type="STRING" id="7167.A0A182F352"/>
<dbReference type="InterPro" id="IPR036400">
    <property type="entry name" value="Cyt_B5-like_heme/steroid_sf"/>
</dbReference>
<evidence type="ECO:0008006" key="7">
    <source>
        <dbReference type="Google" id="ProtNLM"/>
    </source>
</evidence>
<dbReference type="InterPro" id="IPR052320">
    <property type="entry name" value="Cytochrome_b5_domain"/>
</dbReference>
<comment type="similarity">
    <text evidence="4">Belongs to the cytochrome b5 family.</text>
</comment>
<evidence type="ECO:0000256" key="3">
    <source>
        <dbReference type="ARBA" id="ARBA00023004"/>
    </source>
</evidence>
<dbReference type="PANTHER" id="PTHR21281">
    <property type="entry name" value="CYTOCHROME B5 DOMAIN-CONTAINING PROTEIN 1"/>
    <property type="match status" value="1"/>
</dbReference>
<sequence length="228" mass="25529">MASASPAARYYLPDEIVIHNDASSAWVSVHRLVIDLTPLFVAGLAKSATLTKRLQWLLAFAGKDLSSFFHPDGTPIERTNERADQPVPVFVPAMERNPATGRRWWCDPALVVGRVTHLVCPVKIINTLTLHATEMSVCYEDTIDVVLEKYLRYNSNARQYEWRRDLAVGTEKGRLRMDRTLLGNGFFVEDFGTRPIIWLFYVVPADRSGDDTGSFSGNTSPFPGRVAA</sequence>
<dbReference type="GO" id="GO:0046872">
    <property type="term" value="F:metal ion binding"/>
    <property type="evidence" value="ECO:0007669"/>
    <property type="project" value="UniProtKB-KW"/>
</dbReference>
<reference evidence="5" key="2">
    <citation type="submission" date="2022-08" db="UniProtKB">
        <authorList>
            <consortium name="EnsemblMetazoa"/>
        </authorList>
    </citation>
    <scope>IDENTIFICATION</scope>
    <source>
        <strain evidence="5">STECLA/ALBI9_A</strain>
    </source>
</reference>
<dbReference type="VEuPathDB" id="VectorBase:AALB000887"/>
<proteinExistence type="inferred from homology"/>
<name>A0A182F352_ANOAL</name>
<organism evidence="5 6">
    <name type="scientific">Anopheles albimanus</name>
    <name type="common">New world malaria mosquito</name>
    <dbReference type="NCBI Taxonomy" id="7167"/>
    <lineage>
        <taxon>Eukaryota</taxon>
        <taxon>Metazoa</taxon>
        <taxon>Ecdysozoa</taxon>
        <taxon>Arthropoda</taxon>
        <taxon>Hexapoda</taxon>
        <taxon>Insecta</taxon>
        <taxon>Pterygota</taxon>
        <taxon>Neoptera</taxon>
        <taxon>Endopterygota</taxon>
        <taxon>Diptera</taxon>
        <taxon>Nematocera</taxon>
        <taxon>Culicoidea</taxon>
        <taxon>Culicidae</taxon>
        <taxon>Anophelinae</taxon>
        <taxon>Anopheles</taxon>
    </lineage>
</organism>
<dbReference type="KEGG" id="aali:118456199"/>
<keyword evidence="6" id="KW-1185">Reference proteome</keyword>
<reference evidence="5 6" key="1">
    <citation type="journal article" date="2017" name="G3 (Bethesda)">
        <title>The Physical Genome Mapping of Anopheles albimanus Corrected Scaffold Misassemblies and Identified Interarm Rearrangements in Genus Anopheles.</title>
        <authorList>
            <person name="Artemov G.N."/>
            <person name="Peery A.N."/>
            <person name="Jiang X."/>
            <person name="Tu Z."/>
            <person name="Stegniy V.N."/>
            <person name="Sharakhova M.V."/>
            <person name="Sharakhov I.V."/>
        </authorList>
    </citation>
    <scope>NUCLEOTIDE SEQUENCE [LARGE SCALE GENOMIC DNA]</scope>
    <source>
        <strain evidence="5 6">ALBI9_A</strain>
    </source>
</reference>
<dbReference type="SUPFAM" id="SSF55856">
    <property type="entry name" value="Cytochrome b5-like heme/steroid binding domain"/>
    <property type="match status" value="1"/>
</dbReference>
<evidence type="ECO:0000313" key="6">
    <source>
        <dbReference type="Proteomes" id="UP000069272"/>
    </source>
</evidence>
<dbReference type="AlphaFoldDB" id="A0A182F352"/>
<evidence type="ECO:0000256" key="2">
    <source>
        <dbReference type="ARBA" id="ARBA00022723"/>
    </source>
</evidence>
<dbReference type="RefSeq" id="XP_035772653.1">
    <property type="nucleotide sequence ID" value="XM_035916760.1"/>
</dbReference>
<dbReference type="GeneID" id="118456199"/>
<keyword evidence="1" id="KW-0349">Heme</keyword>
<dbReference type="EnsemblMetazoa" id="AALB000887-RA">
    <property type="protein sequence ID" value="AALB000887-PA"/>
    <property type="gene ID" value="AALB000887"/>
</dbReference>
<evidence type="ECO:0000256" key="1">
    <source>
        <dbReference type="ARBA" id="ARBA00022617"/>
    </source>
</evidence>
<dbReference type="Gene3D" id="3.10.120.10">
    <property type="entry name" value="Cytochrome b5-like heme/steroid binding domain"/>
    <property type="match status" value="1"/>
</dbReference>
<keyword evidence="3" id="KW-0408">Iron</keyword>
<dbReference type="VEuPathDB" id="VectorBase:AALB20_036635"/>
<accession>A0A182F352</accession>